<dbReference type="InterPro" id="IPR029063">
    <property type="entry name" value="SAM-dependent_MTases_sf"/>
</dbReference>
<dbReference type="PANTHER" id="PTHR34203">
    <property type="entry name" value="METHYLTRANSFERASE, FKBM FAMILY PROTEIN"/>
    <property type="match status" value="1"/>
</dbReference>
<dbReference type="InterPro" id="IPR006342">
    <property type="entry name" value="FkbM_mtfrase"/>
</dbReference>
<keyword evidence="2" id="KW-0808">Transferase</keyword>
<dbReference type="SUPFAM" id="SSF53335">
    <property type="entry name" value="S-adenosyl-L-methionine-dependent methyltransferases"/>
    <property type="match status" value="1"/>
</dbReference>
<reference evidence="2" key="2">
    <citation type="submission" date="2020-09" db="EMBL/GenBank/DDBJ databases">
        <authorList>
            <person name="Sun Q."/>
            <person name="Ohkuma M."/>
        </authorList>
    </citation>
    <scope>NUCLEOTIDE SEQUENCE</scope>
    <source>
        <strain evidence="2">JCM 11219</strain>
    </source>
</reference>
<dbReference type="GO" id="GO:0032259">
    <property type="term" value="P:methylation"/>
    <property type="evidence" value="ECO:0007669"/>
    <property type="project" value="UniProtKB-KW"/>
</dbReference>
<gene>
    <name evidence="2" type="ORF">GCM10007112_21660</name>
</gene>
<accession>A0A830E5J3</accession>
<dbReference type="PANTHER" id="PTHR34203:SF15">
    <property type="entry name" value="SLL1173 PROTEIN"/>
    <property type="match status" value="1"/>
</dbReference>
<feature type="domain" description="Methyltransferase FkbM" evidence="1">
    <location>
        <begin position="122"/>
        <end position="259"/>
    </location>
</feature>
<dbReference type="InterPro" id="IPR052514">
    <property type="entry name" value="SAM-dependent_MTase"/>
</dbReference>
<dbReference type="NCBIfam" id="TIGR01444">
    <property type="entry name" value="fkbM_fam"/>
    <property type="match status" value="1"/>
</dbReference>
<sequence>MAAIQYAFINPRVLYSALPGIVRDLSKSCIRVRCRSGGEVCINPVLYAQVVRYWYFGFIKRVECDPGNNALIINGLMVRLSFHDDYIDLGSVKFKHYYHPIAETFIDQVYSIAYVKNRVVVDVGAFVGDSPIYFVLKGAKKVYAIEPHPGACREMIENIALNNMQDKIIPINAALGSKSDIVKIADVGIEMTISTYHGSISNGATEVPMITLEQLIEDYGAEPDVLKMDCEGCEFDVIMNDYEHVKLFRELLLEVHGDEKELLSRLSKDYKCVMYEKQRILHCKRQW</sequence>
<proteinExistence type="predicted"/>
<comment type="caution">
    <text evidence="2">The sequence shown here is derived from an EMBL/GenBank/DDBJ whole genome shotgun (WGS) entry which is preliminary data.</text>
</comment>
<organism evidence="2 3">
    <name type="scientific">Vulcanisaeta souniana JCM 11219</name>
    <dbReference type="NCBI Taxonomy" id="1293586"/>
    <lineage>
        <taxon>Archaea</taxon>
        <taxon>Thermoproteota</taxon>
        <taxon>Thermoprotei</taxon>
        <taxon>Thermoproteales</taxon>
        <taxon>Thermoproteaceae</taxon>
        <taxon>Vulcanisaeta</taxon>
    </lineage>
</organism>
<dbReference type="GO" id="GO:0008168">
    <property type="term" value="F:methyltransferase activity"/>
    <property type="evidence" value="ECO:0007669"/>
    <property type="project" value="UniProtKB-KW"/>
</dbReference>
<reference evidence="2" key="1">
    <citation type="journal article" date="2014" name="Int. J. Syst. Evol. Microbiol.">
        <title>Complete genome sequence of Corynebacterium casei LMG S-19264T (=DSM 44701T), isolated from a smear-ripened cheese.</title>
        <authorList>
            <consortium name="US DOE Joint Genome Institute (JGI-PGF)"/>
            <person name="Walter F."/>
            <person name="Albersmeier A."/>
            <person name="Kalinowski J."/>
            <person name="Ruckert C."/>
        </authorList>
    </citation>
    <scope>NUCLEOTIDE SEQUENCE</scope>
    <source>
        <strain evidence="2">JCM 11219</strain>
    </source>
</reference>
<keyword evidence="2" id="KW-0489">Methyltransferase</keyword>
<dbReference type="EMBL" id="BMNM01000011">
    <property type="protein sequence ID" value="GGI84383.1"/>
    <property type="molecule type" value="Genomic_DNA"/>
</dbReference>
<protein>
    <submittedName>
        <fullName evidence="2">FkbM family methyltransferase</fullName>
    </submittedName>
</protein>
<dbReference type="Gene3D" id="3.40.50.150">
    <property type="entry name" value="Vaccinia Virus protein VP39"/>
    <property type="match status" value="1"/>
</dbReference>
<dbReference type="AlphaFoldDB" id="A0A830E5J3"/>
<dbReference type="Proteomes" id="UP000657075">
    <property type="component" value="Unassembled WGS sequence"/>
</dbReference>
<evidence type="ECO:0000313" key="3">
    <source>
        <dbReference type="Proteomes" id="UP000657075"/>
    </source>
</evidence>
<dbReference type="Pfam" id="PF05050">
    <property type="entry name" value="Methyltransf_21"/>
    <property type="match status" value="1"/>
</dbReference>
<evidence type="ECO:0000313" key="2">
    <source>
        <dbReference type="EMBL" id="GGI84383.1"/>
    </source>
</evidence>
<name>A0A830E5J3_9CREN</name>
<evidence type="ECO:0000259" key="1">
    <source>
        <dbReference type="Pfam" id="PF05050"/>
    </source>
</evidence>